<feature type="transmembrane region" description="Helical" evidence="1">
    <location>
        <begin position="104"/>
        <end position="125"/>
    </location>
</feature>
<organism evidence="2 3">
    <name type="scientific">Leucobacter triazinivorans</name>
    <dbReference type="NCBI Taxonomy" id="1784719"/>
    <lineage>
        <taxon>Bacteria</taxon>
        <taxon>Bacillati</taxon>
        <taxon>Actinomycetota</taxon>
        <taxon>Actinomycetes</taxon>
        <taxon>Micrococcales</taxon>
        <taxon>Microbacteriaceae</taxon>
        <taxon>Leucobacter</taxon>
    </lineage>
</organism>
<dbReference type="OrthoDB" id="9894673at2"/>
<keyword evidence="1" id="KW-0472">Membrane</keyword>
<keyword evidence="1" id="KW-0812">Transmembrane</keyword>
<dbReference type="EMBL" id="CP035806">
    <property type="protein sequence ID" value="QBE48449.1"/>
    <property type="molecule type" value="Genomic_DNA"/>
</dbReference>
<feature type="transmembrane region" description="Helical" evidence="1">
    <location>
        <begin position="172"/>
        <end position="197"/>
    </location>
</feature>
<evidence type="ECO:0000313" key="3">
    <source>
        <dbReference type="Proteomes" id="UP000289260"/>
    </source>
</evidence>
<dbReference type="AlphaFoldDB" id="A0A4V0Z1H7"/>
<proteinExistence type="predicted"/>
<dbReference type="RefSeq" id="WP_130109587.1">
    <property type="nucleotide sequence ID" value="NZ_CP035806.1"/>
</dbReference>
<sequence>MGIALMFPALIPARGGMIQVVIVLAAVVLLLATVFGVMIATQISPLRPIAEISILGKHFVGVSRSLVGLAAFFGGMIVTWIITLDVSLQAQKLSLDVNQITGQLWQLFLSLAPFIAYIYWLGIAVDLMRVRKHGRLLAAERFLASVRGVRYLSELNRPLVRRQLRRLALAPWWAVFATYYIAPVLFFLVGSALWQIIS</sequence>
<evidence type="ECO:0000256" key="1">
    <source>
        <dbReference type="SAM" id="Phobius"/>
    </source>
</evidence>
<dbReference type="KEGG" id="ltr:EVS81_06010"/>
<accession>A0A4V0Z1H7</accession>
<feature type="transmembrane region" description="Helical" evidence="1">
    <location>
        <begin position="20"/>
        <end position="41"/>
    </location>
</feature>
<reference evidence="2 3" key="1">
    <citation type="submission" date="2019-02" db="EMBL/GenBank/DDBJ databases">
        <authorList>
            <person name="Sun L."/>
            <person name="Pan D."/>
            <person name="Wu X."/>
        </authorList>
    </citation>
    <scope>NUCLEOTIDE SEQUENCE [LARGE SCALE GENOMIC DNA]</scope>
    <source>
        <strain evidence="2 3">JW-1</strain>
    </source>
</reference>
<feature type="transmembrane region" description="Helical" evidence="1">
    <location>
        <begin position="62"/>
        <end position="84"/>
    </location>
</feature>
<keyword evidence="1" id="KW-1133">Transmembrane helix</keyword>
<gene>
    <name evidence="2" type="ORF">EVS81_06010</name>
</gene>
<protein>
    <submittedName>
        <fullName evidence="2">Uncharacterized protein</fullName>
    </submittedName>
</protein>
<keyword evidence="3" id="KW-1185">Reference proteome</keyword>
<name>A0A4V0Z1H7_9MICO</name>
<evidence type="ECO:0000313" key="2">
    <source>
        <dbReference type="EMBL" id="QBE48449.1"/>
    </source>
</evidence>
<dbReference type="Proteomes" id="UP000289260">
    <property type="component" value="Chromosome"/>
</dbReference>